<dbReference type="SUPFAM" id="SSF46785">
    <property type="entry name" value="Winged helix' DNA-binding domain"/>
    <property type="match status" value="1"/>
</dbReference>
<gene>
    <name evidence="6" type="ORF">AZH43_16320</name>
</gene>
<dbReference type="InterPro" id="IPR036388">
    <property type="entry name" value="WH-like_DNA-bd_sf"/>
</dbReference>
<dbReference type="Pfam" id="PF09339">
    <property type="entry name" value="HTH_IclR"/>
    <property type="match status" value="1"/>
</dbReference>
<dbReference type="Gene3D" id="1.10.10.10">
    <property type="entry name" value="Winged helix-like DNA-binding domain superfamily/Winged helix DNA-binding domain"/>
    <property type="match status" value="1"/>
</dbReference>
<dbReference type="PANTHER" id="PTHR30136">
    <property type="entry name" value="HELIX-TURN-HELIX TRANSCRIPTIONAL REGULATOR, ICLR FAMILY"/>
    <property type="match status" value="1"/>
</dbReference>
<accession>A0A151XZC0</accession>
<dbReference type="PROSITE" id="PS51077">
    <property type="entry name" value="HTH_ICLR"/>
    <property type="match status" value="1"/>
</dbReference>
<evidence type="ECO:0008006" key="8">
    <source>
        <dbReference type="Google" id="ProtNLM"/>
    </source>
</evidence>
<dbReference type="STRING" id="1806892.AZH43_16320"/>
<dbReference type="RefSeq" id="WP_067670875.1">
    <property type="nucleotide sequence ID" value="NZ_CBCSIK010000007.1"/>
</dbReference>
<dbReference type="PROSITE" id="PS51078">
    <property type="entry name" value="ICLR_ED"/>
    <property type="match status" value="1"/>
</dbReference>
<dbReference type="PANTHER" id="PTHR30136:SF8">
    <property type="entry name" value="TRANSCRIPTIONAL REGULATORY PROTEIN"/>
    <property type="match status" value="1"/>
</dbReference>
<sequence>MANEITNAVPLKRQQKVQAAELSTDILKGLADLAPSTTLSSLSEHLNIPASKLHRYLQALLANGFAEQDAETSQYKLGPTALYVAAAALGSLDVVKVATPYVRQLCLDIQETCFLAIWANKGPTVIHLEEAPKAFTMVTKVGSVLPLMESSTGQVFCSYIPEDELKKTHGIDNLGKIRAKILKIREQGINGIHGKVMTGVNAMSAPIFDIHQRIVGVITVIGMQDTFDVNFDSESGKLLCRTVREVSYKLGCNLDAM</sequence>
<organism evidence="6 7">
    <name type="scientific">Acinetobacter pragensis</name>
    <dbReference type="NCBI Taxonomy" id="1806892"/>
    <lineage>
        <taxon>Bacteria</taxon>
        <taxon>Pseudomonadati</taxon>
        <taxon>Pseudomonadota</taxon>
        <taxon>Gammaproteobacteria</taxon>
        <taxon>Moraxellales</taxon>
        <taxon>Moraxellaceae</taxon>
        <taxon>Acinetobacter</taxon>
    </lineage>
</organism>
<evidence type="ECO:0000313" key="7">
    <source>
        <dbReference type="Proteomes" id="UP000076276"/>
    </source>
</evidence>
<keyword evidence="2" id="KW-0238">DNA-binding</keyword>
<dbReference type="InterPro" id="IPR050707">
    <property type="entry name" value="HTH_MetabolicPath_Reg"/>
</dbReference>
<dbReference type="InterPro" id="IPR014757">
    <property type="entry name" value="Tscrpt_reg_IclR_C"/>
</dbReference>
<keyword evidence="3" id="KW-0804">Transcription</keyword>
<evidence type="ECO:0000256" key="1">
    <source>
        <dbReference type="ARBA" id="ARBA00023015"/>
    </source>
</evidence>
<dbReference type="SUPFAM" id="SSF55781">
    <property type="entry name" value="GAF domain-like"/>
    <property type="match status" value="1"/>
</dbReference>
<dbReference type="GO" id="GO:0045892">
    <property type="term" value="P:negative regulation of DNA-templated transcription"/>
    <property type="evidence" value="ECO:0007669"/>
    <property type="project" value="TreeGrafter"/>
</dbReference>
<dbReference type="GO" id="GO:0003677">
    <property type="term" value="F:DNA binding"/>
    <property type="evidence" value="ECO:0007669"/>
    <property type="project" value="UniProtKB-KW"/>
</dbReference>
<keyword evidence="1" id="KW-0805">Transcription regulation</keyword>
<dbReference type="Gene3D" id="3.30.450.40">
    <property type="match status" value="1"/>
</dbReference>
<evidence type="ECO:0000259" key="5">
    <source>
        <dbReference type="PROSITE" id="PS51078"/>
    </source>
</evidence>
<dbReference type="EMBL" id="LUAW01000035">
    <property type="protein sequence ID" value="KYQ71024.1"/>
    <property type="molecule type" value="Genomic_DNA"/>
</dbReference>
<feature type="domain" description="HTH iclR-type" evidence="4">
    <location>
        <begin position="17"/>
        <end position="79"/>
    </location>
</feature>
<dbReference type="InterPro" id="IPR005471">
    <property type="entry name" value="Tscrpt_reg_IclR_N"/>
</dbReference>
<dbReference type="SMART" id="SM00346">
    <property type="entry name" value="HTH_ICLR"/>
    <property type="match status" value="1"/>
</dbReference>
<evidence type="ECO:0000259" key="4">
    <source>
        <dbReference type="PROSITE" id="PS51077"/>
    </source>
</evidence>
<feature type="domain" description="IclR-ED" evidence="5">
    <location>
        <begin position="80"/>
        <end position="252"/>
    </location>
</feature>
<reference evidence="6 7" key="1">
    <citation type="submission" date="2016-03" db="EMBL/GenBank/DDBJ databases">
        <title>Acinetobacter genomospecies 28 strain ANC 4149.</title>
        <authorList>
            <person name="Radolfova-Krizova L."/>
            <person name="Nemec A."/>
        </authorList>
    </citation>
    <scope>NUCLEOTIDE SEQUENCE [LARGE SCALE GENOMIC DNA]</scope>
    <source>
        <strain evidence="6 7">ANC 4149</strain>
    </source>
</reference>
<dbReference type="AlphaFoldDB" id="A0A151XZC0"/>
<dbReference type="Proteomes" id="UP000076276">
    <property type="component" value="Unassembled WGS sequence"/>
</dbReference>
<proteinExistence type="predicted"/>
<evidence type="ECO:0000256" key="2">
    <source>
        <dbReference type="ARBA" id="ARBA00023125"/>
    </source>
</evidence>
<dbReference type="InterPro" id="IPR036390">
    <property type="entry name" value="WH_DNA-bd_sf"/>
</dbReference>
<name>A0A151XZC0_9GAMM</name>
<dbReference type="OrthoDB" id="9807558at2"/>
<comment type="caution">
    <text evidence="6">The sequence shown here is derived from an EMBL/GenBank/DDBJ whole genome shotgun (WGS) entry which is preliminary data.</text>
</comment>
<evidence type="ECO:0000256" key="3">
    <source>
        <dbReference type="ARBA" id="ARBA00023163"/>
    </source>
</evidence>
<dbReference type="GO" id="GO:0003700">
    <property type="term" value="F:DNA-binding transcription factor activity"/>
    <property type="evidence" value="ECO:0007669"/>
    <property type="project" value="TreeGrafter"/>
</dbReference>
<keyword evidence="7" id="KW-1185">Reference proteome</keyword>
<protein>
    <recommendedName>
        <fullName evidence="8">IclR family transcriptional regulator</fullName>
    </recommendedName>
</protein>
<dbReference type="InterPro" id="IPR029016">
    <property type="entry name" value="GAF-like_dom_sf"/>
</dbReference>
<dbReference type="Pfam" id="PF01614">
    <property type="entry name" value="IclR_C"/>
    <property type="match status" value="1"/>
</dbReference>
<evidence type="ECO:0000313" key="6">
    <source>
        <dbReference type="EMBL" id="KYQ71024.1"/>
    </source>
</evidence>